<dbReference type="Proteomes" id="UP001165122">
    <property type="component" value="Unassembled WGS sequence"/>
</dbReference>
<evidence type="ECO:0000313" key="1">
    <source>
        <dbReference type="EMBL" id="GMI16456.1"/>
    </source>
</evidence>
<dbReference type="EMBL" id="BRXW01000252">
    <property type="protein sequence ID" value="GMI16456.1"/>
    <property type="molecule type" value="Genomic_DNA"/>
</dbReference>
<accession>A0A9W7FQY0</accession>
<name>A0A9W7FQY0_9STRA</name>
<keyword evidence="2" id="KW-1185">Reference proteome</keyword>
<gene>
    <name evidence="1" type="ORF">TrLO_g9276</name>
</gene>
<organism evidence="1 2">
    <name type="scientific">Triparma laevis f. longispina</name>
    <dbReference type="NCBI Taxonomy" id="1714387"/>
    <lineage>
        <taxon>Eukaryota</taxon>
        <taxon>Sar</taxon>
        <taxon>Stramenopiles</taxon>
        <taxon>Ochrophyta</taxon>
        <taxon>Bolidophyceae</taxon>
        <taxon>Parmales</taxon>
        <taxon>Triparmaceae</taxon>
        <taxon>Triparma</taxon>
    </lineage>
</organism>
<reference evidence="2" key="1">
    <citation type="journal article" date="2023" name="Commun. Biol.">
        <title>Genome analysis of Parmales, the sister group of diatoms, reveals the evolutionary specialization of diatoms from phago-mixotrophs to photoautotrophs.</title>
        <authorList>
            <person name="Ban H."/>
            <person name="Sato S."/>
            <person name="Yoshikawa S."/>
            <person name="Yamada K."/>
            <person name="Nakamura Y."/>
            <person name="Ichinomiya M."/>
            <person name="Sato N."/>
            <person name="Blanc-Mathieu R."/>
            <person name="Endo H."/>
            <person name="Kuwata A."/>
            <person name="Ogata H."/>
        </authorList>
    </citation>
    <scope>NUCLEOTIDE SEQUENCE [LARGE SCALE GENOMIC DNA]</scope>
    <source>
        <strain evidence="2">NIES 3700</strain>
    </source>
</reference>
<protein>
    <submittedName>
        <fullName evidence="1">Uncharacterized protein</fullName>
    </submittedName>
</protein>
<comment type="caution">
    <text evidence="1">The sequence shown here is derived from an EMBL/GenBank/DDBJ whole genome shotgun (WGS) entry which is preliminary data.</text>
</comment>
<dbReference type="AlphaFoldDB" id="A0A9W7FQY0"/>
<evidence type="ECO:0000313" key="2">
    <source>
        <dbReference type="Proteomes" id="UP001165122"/>
    </source>
</evidence>
<sequence length="145" mass="16747">MEKKTKIIAAIVLTLGLAFVAFLGVTFSQGEVSYEKTMPNSELFFTADERALMMPHEIEEIDERHLSCSKALVTQCRTKTYNFQKLLVDKEKTIKTCFDLCTRPIEKFDNTLHYESKIRENINKANAYKAFNSESELGLLKRKRI</sequence>
<proteinExistence type="predicted"/>